<evidence type="ECO:0000313" key="4">
    <source>
        <dbReference type="Proteomes" id="UP000461409"/>
    </source>
</evidence>
<keyword evidence="1" id="KW-0472">Membrane</keyword>
<evidence type="ECO:0000313" key="3">
    <source>
        <dbReference type="EMBL" id="MWV28431.1"/>
    </source>
</evidence>
<name>A0A844XD15_9SPHN</name>
<comment type="caution">
    <text evidence="3">The sequence shown here is derived from an EMBL/GenBank/DDBJ whole genome shotgun (WGS) entry which is preliminary data.</text>
</comment>
<gene>
    <name evidence="3" type="ORF">GRF63_10995</name>
</gene>
<keyword evidence="1" id="KW-0812">Transmembrane</keyword>
<accession>A0A844XD15</accession>
<reference evidence="3 4" key="1">
    <citation type="submission" date="2019-12" db="EMBL/GenBank/DDBJ databases">
        <authorList>
            <person name="Lee S.D."/>
        </authorList>
    </citation>
    <scope>NUCLEOTIDE SEQUENCE [LARGE SCALE GENOMIC DNA]</scope>
    <source>
        <strain evidence="3 4">GH3-10</strain>
    </source>
</reference>
<feature type="transmembrane region" description="Helical" evidence="1">
    <location>
        <begin position="7"/>
        <end position="33"/>
    </location>
</feature>
<organism evidence="3 4">
    <name type="scientific">Aurantiacibacter rhizosphaerae</name>
    <dbReference type="NCBI Taxonomy" id="2691582"/>
    <lineage>
        <taxon>Bacteria</taxon>
        <taxon>Pseudomonadati</taxon>
        <taxon>Pseudomonadota</taxon>
        <taxon>Alphaproteobacteria</taxon>
        <taxon>Sphingomonadales</taxon>
        <taxon>Erythrobacteraceae</taxon>
        <taxon>Aurantiacibacter</taxon>
    </lineage>
</organism>
<sequence>MARDENGAVLIEAAFVLPIVIILLLGAVSYGMWFMAAHSLQQAANEGARAVLAGIDAEDRAAIVQDVVRDGVLSAGTVEAEHVSISTTQEGNSYTVAVSYDTTDTLLLSSSIIPLPPGPITRKARVHLSSM</sequence>
<evidence type="ECO:0000256" key="1">
    <source>
        <dbReference type="SAM" id="Phobius"/>
    </source>
</evidence>
<keyword evidence="4" id="KW-1185">Reference proteome</keyword>
<dbReference type="EMBL" id="WUBR01000002">
    <property type="protein sequence ID" value="MWV28431.1"/>
    <property type="molecule type" value="Genomic_DNA"/>
</dbReference>
<proteinExistence type="predicted"/>
<dbReference type="RefSeq" id="WP_160486029.1">
    <property type="nucleotide sequence ID" value="NZ_WUBR01000002.1"/>
</dbReference>
<dbReference type="Pfam" id="PF07811">
    <property type="entry name" value="TadE"/>
    <property type="match status" value="1"/>
</dbReference>
<evidence type="ECO:0000259" key="2">
    <source>
        <dbReference type="Pfam" id="PF07811"/>
    </source>
</evidence>
<dbReference type="Proteomes" id="UP000461409">
    <property type="component" value="Unassembled WGS sequence"/>
</dbReference>
<dbReference type="InterPro" id="IPR012495">
    <property type="entry name" value="TadE-like_dom"/>
</dbReference>
<keyword evidence="1" id="KW-1133">Transmembrane helix</keyword>
<reference evidence="3 4" key="2">
    <citation type="submission" date="2020-02" db="EMBL/GenBank/DDBJ databases">
        <title>Erythrobacter dongmakensis sp. nov., isolated from a tidal mudflat.</title>
        <authorList>
            <person name="Kim I.S."/>
        </authorList>
    </citation>
    <scope>NUCLEOTIDE SEQUENCE [LARGE SCALE GENOMIC DNA]</scope>
    <source>
        <strain evidence="3 4">GH3-10</strain>
    </source>
</reference>
<protein>
    <submittedName>
        <fullName evidence="3">Pilus assembly protein TadE</fullName>
    </submittedName>
</protein>
<feature type="domain" description="TadE-like" evidence="2">
    <location>
        <begin position="7"/>
        <end position="49"/>
    </location>
</feature>
<dbReference type="AlphaFoldDB" id="A0A844XD15"/>